<dbReference type="InterPro" id="IPR013030">
    <property type="entry name" value="DNA_topo_DNA_db_N_dom2"/>
</dbReference>
<dbReference type="GO" id="GO:0003677">
    <property type="term" value="F:DNA binding"/>
    <property type="evidence" value="ECO:0007669"/>
    <property type="project" value="UniProtKB-UniRule"/>
</dbReference>
<dbReference type="InterPro" id="IPR008336">
    <property type="entry name" value="TopoI_DNA-bd_euk"/>
</dbReference>
<dbReference type="InterPro" id="IPR013034">
    <property type="entry name" value="DNA_topo_DNA_db_N_dom1"/>
</dbReference>
<comment type="similarity">
    <text evidence="2 6 7">Belongs to the type IB topoisomerase family.</text>
</comment>
<proteinExistence type="inferred from homology"/>
<dbReference type="CDD" id="cd00659">
    <property type="entry name" value="Topo_IB_C"/>
    <property type="match status" value="1"/>
</dbReference>
<dbReference type="Proteomes" id="UP000193986">
    <property type="component" value="Unassembled WGS sequence"/>
</dbReference>
<dbReference type="Pfam" id="PF14370">
    <property type="entry name" value="Topo_C_assoc"/>
    <property type="match status" value="1"/>
</dbReference>
<dbReference type="SUPFAM" id="SSF56349">
    <property type="entry name" value="DNA breaking-rejoining enzymes"/>
    <property type="match status" value="1"/>
</dbReference>
<dbReference type="PANTHER" id="PTHR10290:SF3">
    <property type="entry name" value="DNA TOPOISOMERASE 1"/>
    <property type="match status" value="1"/>
</dbReference>
<evidence type="ECO:0000256" key="1">
    <source>
        <dbReference type="ARBA" id="ARBA00000213"/>
    </source>
</evidence>
<evidence type="ECO:0000256" key="6">
    <source>
        <dbReference type="PROSITE-ProRule" id="PRU01382"/>
    </source>
</evidence>
<organism evidence="11 12">
    <name type="scientific">Naematelia encephala</name>
    <dbReference type="NCBI Taxonomy" id="71784"/>
    <lineage>
        <taxon>Eukaryota</taxon>
        <taxon>Fungi</taxon>
        <taxon>Dikarya</taxon>
        <taxon>Basidiomycota</taxon>
        <taxon>Agaricomycotina</taxon>
        <taxon>Tremellomycetes</taxon>
        <taxon>Tremellales</taxon>
        <taxon>Naemateliaceae</taxon>
        <taxon>Naematelia</taxon>
    </lineage>
</organism>
<feature type="domain" description="DNA topoisomerase I eukaryotic-type" evidence="10">
    <location>
        <begin position="457"/>
        <end position="921"/>
    </location>
</feature>
<dbReference type="Gene3D" id="1.10.10.41">
    <property type="entry name" value="Yeast DNA topoisomerase - domain 1"/>
    <property type="match status" value="1"/>
</dbReference>
<dbReference type="InterPro" id="IPR011010">
    <property type="entry name" value="DNA_brk_join_enz"/>
</dbReference>
<evidence type="ECO:0000256" key="4">
    <source>
        <dbReference type="ARBA" id="ARBA00023125"/>
    </source>
</evidence>
<dbReference type="PANTHER" id="PTHR10290">
    <property type="entry name" value="DNA TOPOISOMERASE I"/>
    <property type="match status" value="1"/>
</dbReference>
<dbReference type="Gene3D" id="3.90.15.10">
    <property type="entry name" value="Topoisomerase I, Chain A, domain 3"/>
    <property type="match status" value="1"/>
</dbReference>
<keyword evidence="4 6" id="KW-0238">DNA-binding</keyword>
<evidence type="ECO:0000256" key="2">
    <source>
        <dbReference type="ARBA" id="ARBA00006645"/>
    </source>
</evidence>
<dbReference type="InParanoid" id="A0A1Y2AVV3"/>
<feature type="compositionally biased region" description="Low complexity" evidence="9">
    <location>
        <begin position="144"/>
        <end position="153"/>
    </location>
</feature>
<dbReference type="Pfam" id="PF01028">
    <property type="entry name" value="Topoisom_I"/>
    <property type="match status" value="1"/>
</dbReference>
<dbReference type="InterPro" id="IPR014711">
    <property type="entry name" value="TopoI_cat_a-hlx-sub_euk"/>
</dbReference>
<dbReference type="EMBL" id="MCFC01000045">
    <property type="protein sequence ID" value="ORY26723.1"/>
    <property type="molecule type" value="Genomic_DNA"/>
</dbReference>
<evidence type="ECO:0000313" key="11">
    <source>
        <dbReference type="EMBL" id="ORY26723.1"/>
    </source>
</evidence>
<dbReference type="FunFam" id="2.170.11.10:FF:000001">
    <property type="entry name" value="DNA topoisomerase I"/>
    <property type="match status" value="1"/>
</dbReference>
<dbReference type="STRING" id="71784.A0A1Y2AVV3"/>
<keyword evidence="8" id="KW-0175">Coiled coil</keyword>
<dbReference type="PROSITE" id="PS52038">
    <property type="entry name" value="TOPO_IB_2"/>
    <property type="match status" value="1"/>
</dbReference>
<dbReference type="InterPro" id="IPR025834">
    <property type="entry name" value="TopoI_C_dom"/>
</dbReference>
<gene>
    <name evidence="11" type="ORF">BCR39DRAFT_484339</name>
</gene>
<dbReference type="GO" id="GO:0006260">
    <property type="term" value="P:DNA replication"/>
    <property type="evidence" value="ECO:0007669"/>
    <property type="project" value="TreeGrafter"/>
</dbReference>
<dbReference type="Gene3D" id="2.170.11.10">
    <property type="entry name" value="DNA Topoisomerase I, domain 2"/>
    <property type="match status" value="1"/>
</dbReference>
<evidence type="ECO:0000313" key="12">
    <source>
        <dbReference type="Proteomes" id="UP000193986"/>
    </source>
</evidence>
<dbReference type="FunCoup" id="A0A1Y2AVV3">
    <property type="interactions" value="281"/>
</dbReference>
<dbReference type="Gene3D" id="1.10.132.10">
    <property type="match status" value="1"/>
</dbReference>
<dbReference type="GO" id="GO:0005694">
    <property type="term" value="C:chromosome"/>
    <property type="evidence" value="ECO:0007669"/>
    <property type="project" value="InterPro"/>
</dbReference>
<dbReference type="SMART" id="SM00435">
    <property type="entry name" value="TOPEUc"/>
    <property type="match status" value="1"/>
</dbReference>
<dbReference type="PRINTS" id="PR00416">
    <property type="entry name" value="EUTPISMRASEI"/>
</dbReference>
<dbReference type="AlphaFoldDB" id="A0A1Y2AVV3"/>
<evidence type="ECO:0000256" key="3">
    <source>
        <dbReference type="ARBA" id="ARBA00023029"/>
    </source>
</evidence>
<dbReference type="GO" id="GO:0006338">
    <property type="term" value="P:chromatin remodeling"/>
    <property type="evidence" value="ECO:0007669"/>
    <property type="project" value="UniProtKB-ARBA"/>
</dbReference>
<dbReference type="InterPro" id="IPR001631">
    <property type="entry name" value="TopoI"/>
</dbReference>
<evidence type="ECO:0000256" key="5">
    <source>
        <dbReference type="ARBA" id="ARBA00023235"/>
    </source>
</evidence>
<dbReference type="SUPFAM" id="SSF56741">
    <property type="entry name" value="Eukaryotic DNA topoisomerase I, N-terminal DNA-binding fragment"/>
    <property type="match status" value="1"/>
</dbReference>
<feature type="region of interest" description="Disordered" evidence="9">
    <location>
        <begin position="51"/>
        <end position="287"/>
    </location>
</feature>
<dbReference type="GO" id="GO:0003917">
    <property type="term" value="F:DNA topoisomerase type I (single strand cut, ATP-independent) activity"/>
    <property type="evidence" value="ECO:0007669"/>
    <property type="project" value="UniProtKB-UniRule"/>
</dbReference>
<dbReference type="InterPro" id="IPR051062">
    <property type="entry name" value="Topoisomerase_IB"/>
</dbReference>
<reference evidence="11 12" key="1">
    <citation type="submission" date="2016-07" db="EMBL/GenBank/DDBJ databases">
        <title>Pervasive Adenine N6-methylation of Active Genes in Fungi.</title>
        <authorList>
            <consortium name="DOE Joint Genome Institute"/>
            <person name="Mondo S.J."/>
            <person name="Dannebaum R.O."/>
            <person name="Kuo R.C."/>
            <person name="Labutti K."/>
            <person name="Haridas S."/>
            <person name="Kuo A."/>
            <person name="Salamov A."/>
            <person name="Ahrendt S.R."/>
            <person name="Lipzen A."/>
            <person name="Sullivan W."/>
            <person name="Andreopoulos W.B."/>
            <person name="Clum A."/>
            <person name="Lindquist E."/>
            <person name="Daum C."/>
            <person name="Ramamoorthy G.K."/>
            <person name="Gryganskyi A."/>
            <person name="Culley D."/>
            <person name="Magnuson J.K."/>
            <person name="James T.Y."/>
            <person name="O'Malley M.A."/>
            <person name="Stajich J.E."/>
            <person name="Spatafora J.W."/>
            <person name="Visel A."/>
            <person name="Grigoriev I.V."/>
        </authorList>
    </citation>
    <scope>NUCLEOTIDE SEQUENCE [LARGE SCALE GENOMIC DNA]</scope>
    <source>
        <strain evidence="11 12">68-887.2</strain>
    </source>
</reference>
<feature type="coiled-coil region" evidence="8">
    <location>
        <begin position="807"/>
        <end position="854"/>
    </location>
</feature>
<feature type="compositionally biased region" description="Polar residues" evidence="9">
    <location>
        <begin position="51"/>
        <end position="71"/>
    </location>
</feature>
<feature type="compositionally biased region" description="Basic and acidic residues" evidence="9">
    <location>
        <begin position="273"/>
        <end position="287"/>
    </location>
</feature>
<dbReference type="InterPro" id="IPR036202">
    <property type="entry name" value="TopoI_DNA-bd_euk_N_sf"/>
</dbReference>
<comment type="caution">
    <text evidence="11">The sequence shown here is derived from an EMBL/GenBank/DDBJ whole genome shotgun (WGS) entry which is preliminary data.</text>
</comment>
<feature type="active site" description="O-(3'-phospho-DNA)-tyrosine intermediate" evidence="6">
    <location>
        <position position="907"/>
    </location>
</feature>
<keyword evidence="3 6" id="KW-0799">Topoisomerase</keyword>
<accession>A0A1Y2AVV3</accession>
<dbReference type="GO" id="GO:0005730">
    <property type="term" value="C:nucleolus"/>
    <property type="evidence" value="ECO:0007669"/>
    <property type="project" value="TreeGrafter"/>
</dbReference>
<evidence type="ECO:0000256" key="9">
    <source>
        <dbReference type="SAM" id="MobiDB-lite"/>
    </source>
</evidence>
<evidence type="ECO:0000256" key="7">
    <source>
        <dbReference type="RuleBase" id="RU365101"/>
    </source>
</evidence>
<dbReference type="InterPro" id="IPR013499">
    <property type="entry name" value="TopoI_euk"/>
</dbReference>
<evidence type="ECO:0000259" key="10">
    <source>
        <dbReference type="SMART" id="SM00435"/>
    </source>
</evidence>
<dbReference type="GO" id="GO:0006265">
    <property type="term" value="P:DNA topological change"/>
    <property type="evidence" value="ECO:0007669"/>
    <property type="project" value="UniProtKB-UniRule"/>
</dbReference>
<comment type="catalytic activity">
    <reaction evidence="1 6 7">
        <text>ATP-independent breakage of single-stranded DNA, followed by passage and rejoining.</text>
        <dbReference type="EC" id="5.6.2.1"/>
    </reaction>
</comment>
<evidence type="ECO:0000256" key="8">
    <source>
        <dbReference type="SAM" id="Coils"/>
    </source>
</evidence>
<dbReference type="EC" id="5.6.2.1" evidence="7"/>
<dbReference type="FunFam" id="3.90.15.10:FF:000002">
    <property type="entry name" value="DNA topoisomerase I"/>
    <property type="match status" value="1"/>
</dbReference>
<dbReference type="InterPro" id="IPR014727">
    <property type="entry name" value="TopoI_cat_a/b-sub_euk"/>
</dbReference>
<keyword evidence="5 6" id="KW-0413">Isomerase</keyword>
<dbReference type="GO" id="GO:0007059">
    <property type="term" value="P:chromosome segregation"/>
    <property type="evidence" value="ECO:0007669"/>
    <property type="project" value="TreeGrafter"/>
</dbReference>
<dbReference type="OrthoDB" id="47179at2759"/>
<feature type="coiled-coil region" evidence="8">
    <location>
        <begin position="407"/>
        <end position="434"/>
    </location>
</feature>
<protein>
    <recommendedName>
        <fullName evidence="7">DNA topoisomerase I</fullName>
        <ecNumber evidence="7">5.6.2.1</ecNumber>
    </recommendedName>
    <alternativeName>
        <fullName evidence="7">DNA topoisomerase 1</fullName>
    </alternativeName>
</protein>
<dbReference type="Pfam" id="PF02919">
    <property type="entry name" value="Topoisom_I_N"/>
    <property type="match status" value="1"/>
</dbReference>
<comment type="function">
    <text evidence="7">Releases the supercoiling and torsional tension of DNA introduced during the DNA replication and transcription by transiently cleaving and rejoining one strand of the DNA duplex. Introduces a single-strand break via transesterification at the specific target site 5'-[CT]CCTTp site in duplex DNA. The scissile phosphodiester is attacked by the catalytic tyrosine of the enzyme, resulting in the formation of a DNA-(3'-phosphotyrosyl)-enzyme intermediate and the expulsion of a 5'-OH DNA strand. The free DNA strand then undergoes passage around the unbroken strand thus removing DNA supercoils. Finally, in the religation step, the DNA 5'-OH attacks the covalent intermediate to expel the active-site tyrosine and restore the DNA phosphodiester backbone.</text>
</comment>
<dbReference type="InterPro" id="IPR013500">
    <property type="entry name" value="TopoI_cat_euk"/>
</dbReference>
<name>A0A1Y2AVV3_9TREE</name>
<sequence length="949" mass="107746">MRTALRSFHRLHFQFTSDIGRIAHSHIYRISTTAAALTTTTTFHLHRNATRAKNTMSNSQEMAVTAPTTGSARVPSVKVREYREESSDEDMPLAKKPVNGNGAKRGVGSRSSSEDDKPLAKKPRASNGSTNKKKRVAESDSDSDAGPSSPPVKVKAEPKSSSKPKSKRPPPSDSDDSEDGRPLAKTTNGSSKSKPKPKAKPKPQTDDEESLSPSESDLSSSEDEKPLAKKKTVPAPRKSNGSVAPKKKVKQESESEDEKPLASAKKNGKVNGKQKEEKVVAKREKKVKEEEDEEKFKWWEAEAQGDGSVKWNTLVHNGVLFPPPYIPLPKGVKMKYDGVPLTLPHESEEVAGFFAAMLETDHAQDATFRANFFRDFKAILAEFPPKENVKVTSLEKCDFKPMFEHFEREKEKKKAMTREEKKKLKEEKDKLEAPYVYALVDGRKEKAGNFRAEPPGLFRGRGEHPRKGTLKKRLRPEDILLNIGKDAPIPKPNIPGEWKGVQHDSTVTWLAHWKENVNGQAKYVFLAAGSSWKGQSDRAKFEKARELIVSLAVHNVDYGCLCEQKHVDKIRKDYTADLKSKIMADRQRATALYFIDRLALRAGNEKGEDEADTVGCCSLRYEHVTLELPNKVIFDFLGKDSMRFHQEVEVEQQVFKNIKIFKAEPKKKGDDLFDRLTTTTLNKYLNEQMPGLSAKVFRTYNASWTFQQQLKNTPKDGTIAEKIAAYNTANRDVAILCNHQKTVSKNFAESLAKMGDKVRALKYQRMKLRYQLFTLDPKMKKKRADLADDESDMDDDFMERHEAELQEKAMDAARKKWEKENVKLEEEKEEKKPKSVLDERLKEIKAEFKVLAKERKTKKVEPRKNMTEEKLLEQIAKMDDRISAAVVQMGDRDKTKDVALGTSKINYIDPRLTVAWARKYEVPLEKLFSKTLREKFPWAEAEADADWVF</sequence>
<keyword evidence="12" id="KW-1185">Reference proteome</keyword>
<dbReference type="CDD" id="cd00660">
    <property type="entry name" value="Topoisomer_IB_N"/>
    <property type="match status" value="1"/>
</dbReference>
<dbReference type="FunFam" id="1.10.10.41:FF:000001">
    <property type="entry name" value="DNA topoisomerase I"/>
    <property type="match status" value="1"/>
</dbReference>